<sequence length="1033" mass="111117">MTSKKSMFALCRKGLLCAALLLSSIGAGTAAADSSLADSPASHTVRIDPGTVIQEDFRGVGVNVIPSSLMPGTTQFGYTDTDWEIDKKRIVAMKPKVARVWFQVDWMEKTKGSYDWESAEMQAFYKYMDAFQAAGTEIELNFGWKNGSAIHDWFVLPGVDPYISAPADLGAFARSASAALSELIDGRGYDNIKYLTFYNEPNGNWDYETTGDQKAYYAEMVRKVSQQLSTDGLRDRIEIWAPEETGAPDWTAYMAEHASEHIDGYSFHVYGASYESVTAAMNERIQAAAGKPVHLTEFGWSDDGMSGWDAGFANHVIQAANMGVKSALVWQLNGVWPTDPFGDTNGNYTMWDSTVQGMTPKKTFYSAGLLARYVPAHSTVVKVDTGSPDLRAAAFKTERGDYTIVLESKAGSRKEITFDFGGVKINKTFRKFVYSDDVIRDGNALLPSSSGAFKAKSSFRDTSIGPDYNVIVYTTEAPQTQIKLTPIEATVAGKGTIQLSAELLDNNGAVKWSVIGGEGNGTISSKGLYTAPDVATQRQVAIKAASSKDPASYNIAKITVTPASTPGKVDAPVFSLPYGVYDSAEAVTVTSSTPGAEIRYTTDGSIPTASSRLYTGPVILNNGTVQLFQAIAIKPGMQDSGVTSAYYRIRDISNAPDGYQFCTYEGGFCDFEGEAVVAYGAEGLFNYAIHADGAACSDEVFGDPSPNSAKRCYYSKEIPEELPLVTFYNAGFEKPATGNTRVGPFTNGWVFGDRTGIMHNGSVFENPDAPQGVQAAYLKTDGGVAGQFSQRIQFKEGTYQMSFQAAKRTSFGGLQTFNVYFDDTVIGSYAPSSGTYMTFTTDTFTASAGEHTIKFVATTAEGDNTAYIDDIRIGSPQPPKAPAFANAGFESPSTSGAKAGPMTDGWVFNNRAGVQRNGSAFGAAEAPEGIQTGLLQSKDGEQAEIKQSLYFPAGSYSIRFQAAKRGGFGGLQSFDVYVDDTRIGSYQPATTAFEAYTTDVFTVSSGNHTVTFRATTTAGDNTAFIDDVQIVVP</sequence>
<dbReference type="InterPro" id="IPR008979">
    <property type="entry name" value="Galactose-bd-like_sf"/>
</dbReference>
<dbReference type="SUPFAM" id="SSF49785">
    <property type="entry name" value="Galactose-binding domain-like"/>
    <property type="match status" value="1"/>
</dbReference>
<feature type="domain" description="Asl1-like glycosyl hydrolase catalytic" evidence="2">
    <location>
        <begin position="190"/>
        <end position="306"/>
    </location>
</feature>
<gene>
    <name evidence="4" type="ORF">BBD41_01890</name>
</gene>
<dbReference type="InterPro" id="IPR024655">
    <property type="entry name" value="Asl1_glyco_hydro_catalytic"/>
</dbReference>
<dbReference type="Pfam" id="PF11790">
    <property type="entry name" value="Glyco_hydro_cc"/>
    <property type="match status" value="1"/>
</dbReference>
<dbReference type="SUPFAM" id="SSF51445">
    <property type="entry name" value="(Trans)glycosidases"/>
    <property type="match status" value="1"/>
</dbReference>
<evidence type="ECO:0000313" key="4">
    <source>
        <dbReference type="EMBL" id="ANY71428.1"/>
    </source>
</evidence>
<evidence type="ECO:0000259" key="3">
    <source>
        <dbReference type="Pfam" id="PF13290"/>
    </source>
</evidence>
<reference evidence="4" key="1">
    <citation type="submission" date="2016-08" db="EMBL/GenBank/DDBJ databases">
        <title>Complete Genome Seqeunce of Paenibacillus sp. nov. IHBB 9852 from high altitute lake of Indian trans-Himalayas.</title>
        <authorList>
            <person name="Kiran S."/>
            <person name="Swarnkar M.K."/>
            <person name="Rana A."/>
            <person name="Tewari R."/>
            <person name="Gulati A."/>
        </authorList>
    </citation>
    <scope>NUCLEOTIDE SEQUENCE [LARGE SCALE GENOMIC DNA]</scope>
    <source>
        <strain evidence="4">IHBB 9852</strain>
    </source>
</reference>
<dbReference type="RefSeq" id="WP_099476528.1">
    <property type="nucleotide sequence ID" value="NZ_CP016809.1"/>
</dbReference>
<dbReference type="KEGG" id="pib:BBD41_01890"/>
<evidence type="ECO:0000259" key="2">
    <source>
        <dbReference type="Pfam" id="PF11790"/>
    </source>
</evidence>
<keyword evidence="1" id="KW-0732">Signal</keyword>
<dbReference type="Gene3D" id="3.20.20.80">
    <property type="entry name" value="Glycosidases"/>
    <property type="match status" value="1"/>
</dbReference>
<feature type="signal peptide" evidence="1">
    <location>
        <begin position="1"/>
        <end position="32"/>
    </location>
</feature>
<dbReference type="EMBL" id="CP016809">
    <property type="protein sequence ID" value="ANY71428.1"/>
    <property type="molecule type" value="Genomic_DNA"/>
</dbReference>
<organism evidence="4">
    <name type="scientific">Paenibacillus ihbetae</name>
    <dbReference type="NCBI Taxonomy" id="1870820"/>
    <lineage>
        <taxon>Bacteria</taxon>
        <taxon>Bacillati</taxon>
        <taxon>Bacillota</taxon>
        <taxon>Bacilli</taxon>
        <taxon>Bacillales</taxon>
        <taxon>Paenibacillaceae</taxon>
        <taxon>Paenibacillus</taxon>
    </lineage>
</organism>
<dbReference type="InterPro" id="IPR059177">
    <property type="entry name" value="GH29D-like_dom"/>
</dbReference>
<evidence type="ECO:0008006" key="5">
    <source>
        <dbReference type="Google" id="ProtNLM"/>
    </source>
</evidence>
<accession>A0A1B2DUN4</accession>
<dbReference type="Pfam" id="PF13290">
    <property type="entry name" value="CHB_HEX_C_1"/>
    <property type="match status" value="1"/>
</dbReference>
<feature type="chain" id="PRO_5008535222" description="Asl1-like glycosyl hydrolase catalytic domain-containing protein" evidence="1">
    <location>
        <begin position="33"/>
        <end position="1033"/>
    </location>
</feature>
<name>A0A1B2DUN4_9BACL</name>
<proteinExistence type="predicted"/>
<feature type="domain" description="GH29D-like beta-sandwich" evidence="3">
    <location>
        <begin position="578"/>
        <end position="644"/>
    </location>
</feature>
<protein>
    <recommendedName>
        <fullName evidence="5">Asl1-like glycosyl hydrolase catalytic domain-containing protein</fullName>
    </recommendedName>
</protein>
<dbReference type="AlphaFoldDB" id="A0A1B2DUN4"/>
<evidence type="ECO:0000256" key="1">
    <source>
        <dbReference type="SAM" id="SignalP"/>
    </source>
</evidence>
<dbReference type="InterPro" id="IPR017853">
    <property type="entry name" value="GH"/>
</dbReference>
<dbReference type="Gene3D" id="2.60.120.260">
    <property type="entry name" value="Galactose-binding domain-like"/>
    <property type="match status" value="2"/>
</dbReference>